<dbReference type="PANTHER" id="PTHR23346:SF19">
    <property type="entry name" value="PROTEASOME ADAPTER AND SCAFFOLD PROTEIN ECM29"/>
    <property type="match status" value="1"/>
</dbReference>
<name>A0A0L0FU38_9EUKA</name>
<organism evidence="3 4">
    <name type="scientific">Sphaeroforma arctica JP610</name>
    <dbReference type="NCBI Taxonomy" id="667725"/>
    <lineage>
        <taxon>Eukaryota</taxon>
        <taxon>Ichthyosporea</taxon>
        <taxon>Ichthyophonida</taxon>
        <taxon>Sphaeroforma</taxon>
    </lineage>
</organism>
<feature type="non-terminal residue" evidence="3">
    <location>
        <position position="1"/>
    </location>
</feature>
<dbReference type="GO" id="GO:0043248">
    <property type="term" value="P:proteasome assembly"/>
    <property type="evidence" value="ECO:0007669"/>
    <property type="project" value="InterPro"/>
</dbReference>
<dbReference type="RefSeq" id="XP_014154267.1">
    <property type="nucleotide sequence ID" value="XM_014298792.1"/>
</dbReference>
<feature type="domain" description="Proteasome component Ecm29 N-terminal" evidence="2">
    <location>
        <begin position="4"/>
        <end position="77"/>
    </location>
</feature>
<sequence length="374" mass="40077">TNKQQNEARLSIIEAVQMVTSAYDPVTMTTNVEKDLDTLLSKALLSEQGNVRLVAVQSARTIFPMSHVGSRYICMIGAGDTQDDVRECARAGLRAATVHEIPQLGAKAKAGQPVVKSPAANRGPGMGEACLKRVKTASGDASAPPVSHTTKCELIGFLIHTLDKARDAKAIDALILAVGLVGYGDPTLPKEAVDKILETLYSKEREKSPDLHFTVGMSLARIAHASTVVANQNASINSSRLPAIVEKVLVNSRSAVPPVRQSSAIWLLHVVKLNAKNKYITHEAVSEIQQAFVGYLGDGDEFTQECASNGLGLVYECGDGSLKESLVTTLVSTLSDGQKRSTKLTVVLNCFVTPMVFGGGLGVHPFELRLDRYR</sequence>
<gene>
    <name evidence="3" type="ORF">SARC_07283</name>
</gene>
<dbReference type="SUPFAM" id="SSF48371">
    <property type="entry name" value="ARM repeat"/>
    <property type="match status" value="1"/>
</dbReference>
<evidence type="ECO:0000256" key="1">
    <source>
        <dbReference type="ARBA" id="ARBA00022737"/>
    </source>
</evidence>
<accession>A0A0L0FU38</accession>
<dbReference type="STRING" id="667725.A0A0L0FU38"/>
<dbReference type="Proteomes" id="UP000054560">
    <property type="component" value="Unassembled WGS sequence"/>
</dbReference>
<dbReference type="AlphaFoldDB" id="A0A0L0FU38"/>
<dbReference type="GeneID" id="25907787"/>
<dbReference type="Gene3D" id="1.25.10.10">
    <property type="entry name" value="Leucine-rich Repeat Variant"/>
    <property type="match status" value="1"/>
</dbReference>
<dbReference type="InterPro" id="IPR011989">
    <property type="entry name" value="ARM-like"/>
</dbReference>
<dbReference type="EMBL" id="KQ242163">
    <property type="protein sequence ID" value="KNC80365.1"/>
    <property type="molecule type" value="Genomic_DNA"/>
</dbReference>
<dbReference type="PANTHER" id="PTHR23346">
    <property type="entry name" value="TRANSLATIONAL ACTIVATOR GCN1-RELATED"/>
    <property type="match status" value="1"/>
</dbReference>
<dbReference type="GO" id="GO:0060090">
    <property type="term" value="F:molecular adaptor activity"/>
    <property type="evidence" value="ECO:0007669"/>
    <property type="project" value="InterPro"/>
</dbReference>
<dbReference type="InterPro" id="IPR024372">
    <property type="entry name" value="Ecm29_N"/>
</dbReference>
<keyword evidence="4" id="KW-1185">Reference proteome</keyword>
<evidence type="ECO:0000313" key="4">
    <source>
        <dbReference type="Proteomes" id="UP000054560"/>
    </source>
</evidence>
<dbReference type="GO" id="GO:0005737">
    <property type="term" value="C:cytoplasm"/>
    <property type="evidence" value="ECO:0007669"/>
    <property type="project" value="TreeGrafter"/>
</dbReference>
<evidence type="ECO:0000259" key="2">
    <source>
        <dbReference type="Pfam" id="PF13001"/>
    </source>
</evidence>
<protein>
    <recommendedName>
        <fullName evidence="2">Proteasome component Ecm29 N-terminal domain-containing protein</fullName>
    </recommendedName>
</protein>
<dbReference type="GO" id="GO:0005634">
    <property type="term" value="C:nucleus"/>
    <property type="evidence" value="ECO:0007669"/>
    <property type="project" value="TreeGrafter"/>
</dbReference>
<reference evidence="3 4" key="1">
    <citation type="submission" date="2011-02" db="EMBL/GenBank/DDBJ databases">
        <title>The Genome Sequence of Sphaeroforma arctica JP610.</title>
        <authorList>
            <consortium name="The Broad Institute Genome Sequencing Platform"/>
            <person name="Russ C."/>
            <person name="Cuomo C."/>
            <person name="Young S.K."/>
            <person name="Zeng Q."/>
            <person name="Gargeya S."/>
            <person name="Alvarado L."/>
            <person name="Berlin A."/>
            <person name="Chapman S.B."/>
            <person name="Chen Z."/>
            <person name="Freedman E."/>
            <person name="Gellesch M."/>
            <person name="Goldberg J."/>
            <person name="Griggs A."/>
            <person name="Gujja S."/>
            <person name="Heilman E."/>
            <person name="Heiman D."/>
            <person name="Howarth C."/>
            <person name="Mehta T."/>
            <person name="Neiman D."/>
            <person name="Pearson M."/>
            <person name="Roberts A."/>
            <person name="Saif S."/>
            <person name="Shea T."/>
            <person name="Shenoy N."/>
            <person name="Sisk P."/>
            <person name="Stolte C."/>
            <person name="Sykes S."/>
            <person name="White J."/>
            <person name="Yandava C."/>
            <person name="Burger G."/>
            <person name="Gray M.W."/>
            <person name="Holland P.W.H."/>
            <person name="King N."/>
            <person name="Lang F.B.F."/>
            <person name="Roger A.J."/>
            <person name="Ruiz-Trillo I."/>
            <person name="Haas B."/>
            <person name="Nusbaum C."/>
            <person name="Birren B."/>
        </authorList>
    </citation>
    <scope>NUCLEOTIDE SEQUENCE [LARGE SCALE GENOMIC DNA]</scope>
    <source>
        <strain evidence="3 4">JP610</strain>
    </source>
</reference>
<dbReference type="GO" id="GO:0036503">
    <property type="term" value="P:ERAD pathway"/>
    <property type="evidence" value="ECO:0007669"/>
    <property type="project" value="TreeGrafter"/>
</dbReference>
<dbReference type="Pfam" id="PF13001">
    <property type="entry name" value="ECM29_N"/>
    <property type="match status" value="1"/>
</dbReference>
<dbReference type="eggNOG" id="KOG0915">
    <property type="taxonomic scope" value="Eukaryota"/>
</dbReference>
<keyword evidence="1" id="KW-0677">Repeat</keyword>
<evidence type="ECO:0000313" key="3">
    <source>
        <dbReference type="EMBL" id="KNC80365.1"/>
    </source>
</evidence>
<dbReference type="InterPro" id="IPR016024">
    <property type="entry name" value="ARM-type_fold"/>
</dbReference>
<proteinExistence type="predicted"/>
<dbReference type="OrthoDB" id="16066at2759"/>